<evidence type="ECO:0000313" key="1">
    <source>
        <dbReference type="EMBL" id="MBP1045277.1"/>
    </source>
</evidence>
<name>A0ABS4CH43_9ENTE</name>
<sequence>MNIKEWPVVKRFFSEPTKEGEGVAVNNHSLSIVQDWGKDASYKNYALNVCIGRIVNALALCDFQTYEKKKMVRKENWWLFNYEPNRNQNKVDFLYDIVYRMIYNYEDGALIVQSDDGQLIVAEDFTIDRRSYQSTIYKNILLPGGYTIDRSYKEEDVFHFKLNNGEVKKIIDSIYEDYGKLIAGTIRNYNRGNAFKLKLLIDAAFEQFKTKAIEHEDGTVTTEYDEILDEMFTDRYKAIFSDKDSLTPFETGLSVEKIETTHGNTKSGAVTTRDITSTFEDVLHQAADALSIPRGIIKGDVADNEGLNRKFIDDAIRPIAMIFQVEINRKYYGKKRVLGGTKLKVQTNVIYTHDPVAFANAAEAYLRIGVYSPNDILLKLGEEPIDEPWANEYYVTKNYQQAKEAEKEVKAAVKKLMGAMKFEGRWDDEK</sequence>
<dbReference type="RefSeq" id="WP_209556049.1">
    <property type="nucleotide sequence ID" value="NZ_JAEDXU010000001.1"/>
</dbReference>
<comment type="caution">
    <text evidence="1">The sequence shown here is derived from an EMBL/GenBank/DDBJ whole genome shotgun (WGS) entry which is preliminary data.</text>
</comment>
<dbReference type="Proteomes" id="UP000673375">
    <property type="component" value="Unassembled WGS sequence"/>
</dbReference>
<keyword evidence="2" id="KW-1185">Reference proteome</keyword>
<organism evidence="1 2">
    <name type="scientific">Enterococcus larvae</name>
    <dbReference type="NCBI Taxonomy" id="2794352"/>
    <lineage>
        <taxon>Bacteria</taxon>
        <taxon>Bacillati</taxon>
        <taxon>Bacillota</taxon>
        <taxon>Bacilli</taxon>
        <taxon>Lactobacillales</taxon>
        <taxon>Enterococcaceae</taxon>
        <taxon>Enterococcus</taxon>
    </lineage>
</organism>
<gene>
    <name evidence="1" type="ORF">I6N96_03235</name>
</gene>
<evidence type="ECO:0000313" key="2">
    <source>
        <dbReference type="Proteomes" id="UP000673375"/>
    </source>
</evidence>
<reference evidence="1 2" key="1">
    <citation type="submission" date="2020-12" db="EMBL/GenBank/DDBJ databases">
        <title>Vagococcus allomyrinae sp. nov. and Enterococcus lavae sp. nov., isolated from the larvae of Allomyrina dichotoma.</title>
        <authorList>
            <person name="Lee S.D."/>
        </authorList>
    </citation>
    <scope>NUCLEOTIDE SEQUENCE [LARGE SCALE GENOMIC DNA]</scope>
    <source>
        <strain evidence="1 2">BWM-S5</strain>
    </source>
</reference>
<dbReference type="EMBL" id="JAEDXU010000001">
    <property type="protein sequence ID" value="MBP1045277.1"/>
    <property type="molecule type" value="Genomic_DNA"/>
</dbReference>
<proteinExistence type="predicted"/>
<protein>
    <submittedName>
        <fullName evidence="1">Phage portal protein</fullName>
    </submittedName>
</protein>
<dbReference type="InterPro" id="IPR006944">
    <property type="entry name" value="Phage/GTA_portal"/>
</dbReference>
<accession>A0ABS4CH43</accession>
<dbReference type="Pfam" id="PF04860">
    <property type="entry name" value="Phage_portal"/>
    <property type="match status" value="1"/>
</dbReference>